<evidence type="ECO:0000313" key="8">
    <source>
        <dbReference type="Proteomes" id="UP001044222"/>
    </source>
</evidence>
<proteinExistence type="inferred from homology"/>
<name>A0A9D3LXK8_ANGAN</name>
<evidence type="ECO:0000256" key="5">
    <source>
        <dbReference type="ARBA" id="ARBA00023242"/>
    </source>
</evidence>
<sequence length="311" mass="36110">MKEYCRTKYCLSARMSDTEEKATALEVGGATVTDTSGEMEESATEELEDSREAGSEGDVETEEEENDGTQGEDEDKDEDKEKSSKKKTAPGIVYLGHIPPRLRPKHMRNMLSCYGEIGRIFLQPEDHSIRRKKKKTGSKARSFTEGWVEFRDKRVAKKVAASLHNTPMGARKRNHFSDDLWCIKYLHRFHWCHLSERLAYEQTVRQQRMRTEISQAKRETNFYLANVEKSRNLDKLRKRRQMKGEAGAEEKSWDFTQRRTEDEMRQGRLRRQAISRKGLEKAQDKARLIQEKAQSNVSLLAKIFNSTAPRD</sequence>
<dbReference type="PANTHER" id="PTHR12311:SF7">
    <property type="entry name" value="ACTIVATOR OF BASAL TRANSCRIPTION 1"/>
    <property type="match status" value="1"/>
</dbReference>
<dbReference type="GO" id="GO:0000447">
    <property type="term" value="P:endonucleolytic cleavage in ITS1 to separate SSU-rRNA from 5.8S rRNA and LSU-rRNA from tricistronic rRNA transcript (SSU-rRNA, 5.8S rRNA, LSU-rRNA)"/>
    <property type="evidence" value="ECO:0007669"/>
    <property type="project" value="TreeGrafter"/>
</dbReference>
<dbReference type="PANTHER" id="PTHR12311">
    <property type="entry name" value="ACTIVATOR OF BASAL TRANSCRIPTION 1"/>
    <property type="match status" value="1"/>
</dbReference>
<accession>A0A9D3LXK8</accession>
<dbReference type="InterPro" id="IPR039119">
    <property type="entry name" value="ABT1/Esf2"/>
</dbReference>
<comment type="similarity">
    <text evidence="2">Belongs to the ESF2/ABP1 family.</text>
</comment>
<evidence type="ECO:0000313" key="7">
    <source>
        <dbReference type="EMBL" id="KAG5838880.1"/>
    </source>
</evidence>
<comment type="subcellular location">
    <subcellularLocation>
        <location evidence="1">Nucleus</location>
        <location evidence="1">Nucleolus</location>
    </subcellularLocation>
</comment>
<dbReference type="SUPFAM" id="SSF54928">
    <property type="entry name" value="RNA-binding domain, RBD"/>
    <property type="match status" value="1"/>
</dbReference>
<evidence type="ECO:0000256" key="2">
    <source>
        <dbReference type="ARBA" id="ARBA00005819"/>
    </source>
</evidence>
<dbReference type="InterPro" id="IPR034353">
    <property type="entry name" value="ABT1/ESF2_RRM"/>
</dbReference>
<dbReference type="Proteomes" id="UP001044222">
    <property type="component" value="Chromosome 12"/>
</dbReference>
<dbReference type="Gene3D" id="3.30.70.330">
    <property type="match status" value="1"/>
</dbReference>
<feature type="compositionally biased region" description="Acidic residues" evidence="6">
    <location>
        <begin position="37"/>
        <end position="78"/>
    </location>
</feature>
<dbReference type="CDD" id="cd12263">
    <property type="entry name" value="RRM_ABT1_like"/>
    <property type="match status" value="1"/>
</dbReference>
<dbReference type="InterPro" id="IPR012677">
    <property type="entry name" value="Nucleotide-bd_a/b_plait_sf"/>
</dbReference>
<dbReference type="GO" id="GO:0003723">
    <property type="term" value="F:RNA binding"/>
    <property type="evidence" value="ECO:0007669"/>
    <property type="project" value="UniProtKB-KW"/>
</dbReference>
<gene>
    <name evidence="7" type="ORF">ANANG_G00228350</name>
</gene>
<evidence type="ECO:0000256" key="1">
    <source>
        <dbReference type="ARBA" id="ARBA00004604"/>
    </source>
</evidence>
<dbReference type="GO" id="GO:0000472">
    <property type="term" value="P:endonucleolytic cleavage to generate mature 5'-end of SSU-rRNA from (SSU-rRNA, 5.8S rRNA, LSU-rRNA)"/>
    <property type="evidence" value="ECO:0007669"/>
    <property type="project" value="TreeGrafter"/>
</dbReference>
<dbReference type="GO" id="GO:0005730">
    <property type="term" value="C:nucleolus"/>
    <property type="evidence" value="ECO:0007669"/>
    <property type="project" value="UniProtKB-SubCell"/>
</dbReference>
<keyword evidence="4" id="KW-0694">RNA-binding</keyword>
<comment type="caution">
    <text evidence="7">The sequence shown here is derived from an EMBL/GenBank/DDBJ whole genome shotgun (WGS) entry which is preliminary data.</text>
</comment>
<organism evidence="7 8">
    <name type="scientific">Anguilla anguilla</name>
    <name type="common">European freshwater eel</name>
    <name type="synonym">Muraena anguilla</name>
    <dbReference type="NCBI Taxonomy" id="7936"/>
    <lineage>
        <taxon>Eukaryota</taxon>
        <taxon>Metazoa</taxon>
        <taxon>Chordata</taxon>
        <taxon>Craniata</taxon>
        <taxon>Vertebrata</taxon>
        <taxon>Euteleostomi</taxon>
        <taxon>Actinopterygii</taxon>
        <taxon>Neopterygii</taxon>
        <taxon>Teleostei</taxon>
        <taxon>Anguilliformes</taxon>
        <taxon>Anguillidae</taxon>
        <taxon>Anguilla</taxon>
    </lineage>
</organism>
<keyword evidence="5" id="KW-0539">Nucleus</keyword>
<dbReference type="InterPro" id="IPR035979">
    <property type="entry name" value="RBD_domain_sf"/>
</dbReference>
<dbReference type="GO" id="GO:0000480">
    <property type="term" value="P:endonucleolytic cleavage in 5'-ETS of tricistronic rRNA transcript (SSU-rRNA, 5.8S rRNA, LSU-rRNA)"/>
    <property type="evidence" value="ECO:0007669"/>
    <property type="project" value="TreeGrafter"/>
</dbReference>
<feature type="region of interest" description="Disordered" evidence="6">
    <location>
        <begin position="13"/>
        <end position="99"/>
    </location>
</feature>
<evidence type="ECO:0000256" key="4">
    <source>
        <dbReference type="ARBA" id="ARBA00022884"/>
    </source>
</evidence>
<keyword evidence="8" id="KW-1185">Reference proteome</keyword>
<dbReference type="AlphaFoldDB" id="A0A9D3LXK8"/>
<evidence type="ECO:0000256" key="3">
    <source>
        <dbReference type="ARBA" id="ARBA00020737"/>
    </source>
</evidence>
<reference evidence="7" key="1">
    <citation type="submission" date="2021-01" db="EMBL/GenBank/DDBJ databases">
        <title>A chromosome-scale assembly of European eel, Anguilla anguilla.</title>
        <authorList>
            <person name="Henkel C."/>
            <person name="Jong-Raadsen S.A."/>
            <person name="Dufour S."/>
            <person name="Weltzien F.-A."/>
            <person name="Palstra A.P."/>
            <person name="Pelster B."/>
            <person name="Spaink H.P."/>
            <person name="Van Den Thillart G.E."/>
            <person name="Jansen H."/>
            <person name="Zahm M."/>
            <person name="Klopp C."/>
            <person name="Cedric C."/>
            <person name="Louis A."/>
            <person name="Berthelot C."/>
            <person name="Parey E."/>
            <person name="Roest Crollius H."/>
            <person name="Montfort J."/>
            <person name="Robinson-Rechavi M."/>
            <person name="Bucao C."/>
            <person name="Bouchez O."/>
            <person name="Gislard M."/>
            <person name="Lluch J."/>
            <person name="Milhes M."/>
            <person name="Lampietro C."/>
            <person name="Lopez Roques C."/>
            <person name="Donnadieu C."/>
            <person name="Braasch I."/>
            <person name="Desvignes T."/>
            <person name="Postlethwait J."/>
            <person name="Bobe J."/>
            <person name="Guiguen Y."/>
            <person name="Dirks R."/>
        </authorList>
    </citation>
    <scope>NUCLEOTIDE SEQUENCE</scope>
    <source>
        <strain evidence="7">Tag_6206</strain>
        <tissue evidence="7">Liver</tissue>
    </source>
</reference>
<dbReference type="GO" id="GO:0034462">
    <property type="term" value="P:small-subunit processome assembly"/>
    <property type="evidence" value="ECO:0007669"/>
    <property type="project" value="TreeGrafter"/>
</dbReference>
<evidence type="ECO:0000256" key="6">
    <source>
        <dbReference type="SAM" id="MobiDB-lite"/>
    </source>
</evidence>
<dbReference type="EMBL" id="JAFIRN010000012">
    <property type="protein sequence ID" value="KAG5838880.1"/>
    <property type="molecule type" value="Genomic_DNA"/>
</dbReference>
<protein>
    <recommendedName>
        <fullName evidence="3">Activator of basal transcription 1</fullName>
    </recommendedName>
</protein>